<dbReference type="Gene3D" id="3.40.50.1820">
    <property type="entry name" value="alpha/beta hydrolase"/>
    <property type="match status" value="1"/>
</dbReference>
<dbReference type="InterPro" id="IPR052897">
    <property type="entry name" value="Sec-Metab_Biosynth_Hydrolase"/>
</dbReference>
<evidence type="ECO:0000313" key="3">
    <source>
        <dbReference type="Proteomes" id="UP000184383"/>
    </source>
</evidence>
<evidence type="ECO:0000259" key="1">
    <source>
        <dbReference type="Pfam" id="PF12697"/>
    </source>
</evidence>
<reference evidence="3" key="1">
    <citation type="journal article" date="2017" name="Genome Biol.">
        <title>Comparative genomics reveals high biological diversity and specific adaptations in the industrially and medically important fungal genus Aspergillus.</title>
        <authorList>
            <person name="de Vries R.P."/>
            <person name="Riley R."/>
            <person name="Wiebenga A."/>
            <person name="Aguilar-Osorio G."/>
            <person name="Amillis S."/>
            <person name="Uchima C.A."/>
            <person name="Anderluh G."/>
            <person name="Asadollahi M."/>
            <person name="Askin M."/>
            <person name="Barry K."/>
            <person name="Battaglia E."/>
            <person name="Bayram O."/>
            <person name="Benocci T."/>
            <person name="Braus-Stromeyer S.A."/>
            <person name="Caldana C."/>
            <person name="Canovas D."/>
            <person name="Cerqueira G.C."/>
            <person name="Chen F."/>
            <person name="Chen W."/>
            <person name="Choi C."/>
            <person name="Clum A."/>
            <person name="Dos Santos R.A."/>
            <person name="Damasio A.R."/>
            <person name="Diallinas G."/>
            <person name="Emri T."/>
            <person name="Fekete E."/>
            <person name="Flipphi M."/>
            <person name="Freyberg S."/>
            <person name="Gallo A."/>
            <person name="Gournas C."/>
            <person name="Habgood R."/>
            <person name="Hainaut M."/>
            <person name="Harispe M.L."/>
            <person name="Henrissat B."/>
            <person name="Hilden K.S."/>
            <person name="Hope R."/>
            <person name="Hossain A."/>
            <person name="Karabika E."/>
            <person name="Karaffa L."/>
            <person name="Karanyi Z."/>
            <person name="Krasevec N."/>
            <person name="Kuo A."/>
            <person name="Kusch H."/>
            <person name="LaButti K."/>
            <person name="Lagendijk E.L."/>
            <person name="Lapidus A."/>
            <person name="Levasseur A."/>
            <person name="Lindquist E."/>
            <person name="Lipzen A."/>
            <person name="Logrieco A.F."/>
            <person name="MacCabe A."/>
            <person name="Maekelae M.R."/>
            <person name="Malavazi I."/>
            <person name="Melin P."/>
            <person name="Meyer V."/>
            <person name="Mielnichuk N."/>
            <person name="Miskei M."/>
            <person name="Molnar A.P."/>
            <person name="Mule G."/>
            <person name="Ngan C.Y."/>
            <person name="Orejas M."/>
            <person name="Orosz E."/>
            <person name="Ouedraogo J.P."/>
            <person name="Overkamp K.M."/>
            <person name="Park H.-S."/>
            <person name="Perrone G."/>
            <person name="Piumi F."/>
            <person name="Punt P.J."/>
            <person name="Ram A.F."/>
            <person name="Ramon A."/>
            <person name="Rauscher S."/>
            <person name="Record E."/>
            <person name="Riano-Pachon D.M."/>
            <person name="Robert V."/>
            <person name="Roehrig J."/>
            <person name="Ruller R."/>
            <person name="Salamov A."/>
            <person name="Salih N.S."/>
            <person name="Samson R.A."/>
            <person name="Sandor E."/>
            <person name="Sanguinetti M."/>
            <person name="Schuetze T."/>
            <person name="Sepcic K."/>
            <person name="Shelest E."/>
            <person name="Sherlock G."/>
            <person name="Sophianopoulou V."/>
            <person name="Squina F.M."/>
            <person name="Sun H."/>
            <person name="Susca A."/>
            <person name="Todd R.B."/>
            <person name="Tsang A."/>
            <person name="Unkles S.E."/>
            <person name="van de Wiele N."/>
            <person name="van Rossen-Uffink D."/>
            <person name="Oliveira J.V."/>
            <person name="Vesth T.C."/>
            <person name="Visser J."/>
            <person name="Yu J.-H."/>
            <person name="Zhou M."/>
            <person name="Andersen M.R."/>
            <person name="Archer D.B."/>
            <person name="Baker S.E."/>
            <person name="Benoit I."/>
            <person name="Brakhage A.A."/>
            <person name="Braus G.H."/>
            <person name="Fischer R."/>
            <person name="Frisvad J.C."/>
            <person name="Goldman G.H."/>
            <person name="Houbraken J."/>
            <person name="Oakley B."/>
            <person name="Pocsi I."/>
            <person name="Scazzocchio C."/>
            <person name="Seiboth B."/>
            <person name="vanKuyk P.A."/>
            <person name="Wortman J."/>
            <person name="Dyer P.S."/>
            <person name="Grigoriev I.V."/>
        </authorList>
    </citation>
    <scope>NUCLEOTIDE SEQUENCE [LARGE SCALE GENOMIC DNA]</scope>
    <source>
        <strain evidence="3">DTO 134E9</strain>
    </source>
</reference>
<feature type="domain" description="AB hydrolase-1" evidence="1">
    <location>
        <begin position="7"/>
        <end position="255"/>
    </location>
</feature>
<dbReference type="STRING" id="1073089.A0A1L9RD97"/>
<dbReference type="AlphaFoldDB" id="A0A1L9RD97"/>
<dbReference type="PANTHER" id="PTHR37017">
    <property type="entry name" value="AB HYDROLASE-1 DOMAIN-CONTAINING PROTEIN-RELATED"/>
    <property type="match status" value="1"/>
</dbReference>
<gene>
    <name evidence="2" type="ORF">ASPWEDRAFT_30047</name>
</gene>
<dbReference type="GeneID" id="63749207"/>
<organism evidence="2 3">
    <name type="scientific">Aspergillus wentii DTO 134E9</name>
    <dbReference type="NCBI Taxonomy" id="1073089"/>
    <lineage>
        <taxon>Eukaryota</taxon>
        <taxon>Fungi</taxon>
        <taxon>Dikarya</taxon>
        <taxon>Ascomycota</taxon>
        <taxon>Pezizomycotina</taxon>
        <taxon>Eurotiomycetes</taxon>
        <taxon>Eurotiomycetidae</taxon>
        <taxon>Eurotiales</taxon>
        <taxon>Aspergillaceae</taxon>
        <taxon>Aspergillus</taxon>
        <taxon>Aspergillus subgen. Cremei</taxon>
    </lineage>
</organism>
<dbReference type="RefSeq" id="XP_040686596.1">
    <property type="nucleotide sequence ID" value="XM_040833359.1"/>
</dbReference>
<dbReference type="OrthoDB" id="408373at2759"/>
<protein>
    <recommendedName>
        <fullName evidence="1">AB hydrolase-1 domain-containing protein</fullName>
    </recommendedName>
</protein>
<dbReference type="InterPro" id="IPR000073">
    <property type="entry name" value="AB_hydrolase_1"/>
</dbReference>
<dbReference type="EMBL" id="KV878214">
    <property type="protein sequence ID" value="OJJ32919.1"/>
    <property type="molecule type" value="Genomic_DNA"/>
</dbReference>
<dbReference type="VEuPathDB" id="FungiDB:ASPWEDRAFT_30047"/>
<accession>A0A1L9RD97</accession>
<sequence>MSQSPSIVIVPGAWHCPQHYTRLINGLNKANYDAVAVATPSYNSSPPHASWDQDAQAVRDVILEKLEKGQDVIAVGHSFGGVVMSEAVKGLGKKARTEQGLSGGVIRLVYMCAMVLPKGQTHLGQMKPQSPEEEELERQRQEMAEKHGGMQLTEDGAIILPKDIIRDVFYNRCDPNDVQEALDLLGSFPPGPMAVPATYTAYLEIPSTYIVCDNDNALPAVVQERIIAEGKGAFDVERCEEGHSPFLSNPEFIVDCIRKAAGDIQNR</sequence>
<dbReference type="Proteomes" id="UP000184383">
    <property type="component" value="Unassembled WGS sequence"/>
</dbReference>
<dbReference type="Pfam" id="PF12697">
    <property type="entry name" value="Abhydrolase_6"/>
    <property type="match status" value="1"/>
</dbReference>
<evidence type="ECO:0000313" key="2">
    <source>
        <dbReference type="EMBL" id="OJJ32919.1"/>
    </source>
</evidence>
<proteinExistence type="predicted"/>
<dbReference type="SUPFAM" id="SSF53474">
    <property type="entry name" value="alpha/beta-Hydrolases"/>
    <property type="match status" value="1"/>
</dbReference>
<keyword evidence="3" id="KW-1185">Reference proteome</keyword>
<name>A0A1L9RD97_ASPWE</name>
<dbReference type="InterPro" id="IPR029058">
    <property type="entry name" value="AB_hydrolase_fold"/>
</dbReference>
<dbReference type="PANTHER" id="PTHR37017:SF11">
    <property type="entry name" value="ESTERASE_LIPASE_THIOESTERASE DOMAIN-CONTAINING PROTEIN"/>
    <property type="match status" value="1"/>
</dbReference>